<evidence type="ECO:0000313" key="3">
    <source>
        <dbReference type="Proteomes" id="UP000274822"/>
    </source>
</evidence>
<reference evidence="2 3" key="1">
    <citation type="journal article" date="2018" name="New Phytol.">
        <title>Phylogenomics of Endogonaceae and evolution of mycorrhizas within Mucoromycota.</title>
        <authorList>
            <person name="Chang Y."/>
            <person name="Desiro A."/>
            <person name="Na H."/>
            <person name="Sandor L."/>
            <person name="Lipzen A."/>
            <person name="Clum A."/>
            <person name="Barry K."/>
            <person name="Grigoriev I.V."/>
            <person name="Martin F.M."/>
            <person name="Stajich J.E."/>
            <person name="Smith M.E."/>
            <person name="Bonito G."/>
            <person name="Spatafora J.W."/>
        </authorList>
    </citation>
    <scope>NUCLEOTIDE SEQUENCE [LARGE SCALE GENOMIC DNA]</scope>
    <source>
        <strain evidence="2 3">AD002</strain>
    </source>
</reference>
<name>A0A433QCS5_9FUNG</name>
<comment type="caution">
    <text evidence="2">The sequence shown here is derived from an EMBL/GenBank/DDBJ whole genome shotgun (WGS) entry which is preliminary data.</text>
</comment>
<sequence length="202" mass="23218">MVTVRKESSSLATMIRKNRKRTRTGKKDRLRIGRRLDAIVKTDDDAYYEYGAVEVAKTFRGMKSTKWLTDNLKLAKALHDMLVRLELLVDNRESLVKKLQIVGLVNSGLKCQVLRMNHPNGYVSLIKRDQLYEVPTIIEHLPDLFKLLNSIWRMKKMISNCAAVVNNRHTSRTEAELFTELMQSGSVSPPRAAMIPWSYDTP</sequence>
<dbReference type="Proteomes" id="UP000274822">
    <property type="component" value="Unassembled WGS sequence"/>
</dbReference>
<evidence type="ECO:0000313" key="2">
    <source>
        <dbReference type="EMBL" id="RUS27561.1"/>
    </source>
</evidence>
<protein>
    <submittedName>
        <fullName evidence="2">Uncharacterized protein</fullName>
    </submittedName>
</protein>
<accession>A0A433QCS5</accession>
<evidence type="ECO:0000256" key="1">
    <source>
        <dbReference type="SAM" id="MobiDB-lite"/>
    </source>
</evidence>
<gene>
    <name evidence="2" type="ORF">BC938DRAFT_483065</name>
</gene>
<feature type="region of interest" description="Disordered" evidence="1">
    <location>
        <begin position="1"/>
        <end position="27"/>
    </location>
</feature>
<dbReference type="AlphaFoldDB" id="A0A433QCS5"/>
<keyword evidence="3" id="KW-1185">Reference proteome</keyword>
<organism evidence="2 3">
    <name type="scientific">Jimgerdemannia flammicorona</name>
    <dbReference type="NCBI Taxonomy" id="994334"/>
    <lineage>
        <taxon>Eukaryota</taxon>
        <taxon>Fungi</taxon>
        <taxon>Fungi incertae sedis</taxon>
        <taxon>Mucoromycota</taxon>
        <taxon>Mucoromycotina</taxon>
        <taxon>Endogonomycetes</taxon>
        <taxon>Endogonales</taxon>
        <taxon>Endogonaceae</taxon>
        <taxon>Jimgerdemannia</taxon>
    </lineage>
</organism>
<dbReference type="EMBL" id="RBNJ01008164">
    <property type="protein sequence ID" value="RUS27561.1"/>
    <property type="molecule type" value="Genomic_DNA"/>
</dbReference>
<proteinExistence type="predicted"/>